<dbReference type="AlphaFoldDB" id="A0A267H4J4"/>
<dbReference type="EMBL" id="NIVC01000032">
    <property type="protein sequence ID" value="PAA93186.1"/>
    <property type="molecule type" value="Genomic_DNA"/>
</dbReference>
<dbReference type="Proteomes" id="UP000215902">
    <property type="component" value="Unassembled WGS sequence"/>
</dbReference>
<accession>A0A267H4J4</accession>
<reference evidence="1 2" key="1">
    <citation type="submission" date="2017-06" db="EMBL/GenBank/DDBJ databases">
        <title>A platform for efficient transgenesis in Macrostomum lignano, a flatworm model organism for stem cell research.</title>
        <authorList>
            <person name="Berezikov E."/>
        </authorList>
    </citation>
    <scope>NUCLEOTIDE SEQUENCE [LARGE SCALE GENOMIC DNA]</scope>
    <source>
        <strain evidence="1">DV1</strain>
        <tissue evidence="1">Whole organism</tissue>
    </source>
</reference>
<evidence type="ECO:0000313" key="1">
    <source>
        <dbReference type="EMBL" id="PAA93186.1"/>
    </source>
</evidence>
<keyword evidence="2" id="KW-1185">Reference proteome</keyword>
<proteinExistence type="predicted"/>
<protein>
    <submittedName>
        <fullName evidence="1">Uncharacterized protein</fullName>
    </submittedName>
</protein>
<organism evidence="1 2">
    <name type="scientific">Macrostomum lignano</name>
    <dbReference type="NCBI Taxonomy" id="282301"/>
    <lineage>
        <taxon>Eukaryota</taxon>
        <taxon>Metazoa</taxon>
        <taxon>Spiralia</taxon>
        <taxon>Lophotrochozoa</taxon>
        <taxon>Platyhelminthes</taxon>
        <taxon>Rhabditophora</taxon>
        <taxon>Macrostomorpha</taxon>
        <taxon>Macrostomida</taxon>
        <taxon>Macrostomidae</taxon>
        <taxon>Macrostomum</taxon>
    </lineage>
</organism>
<comment type="caution">
    <text evidence="1">The sequence shown here is derived from an EMBL/GenBank/DDBJ whole genome shotgun (WGS) entry which is preliminary data.</text>
</comment>
<evidence type="ECO:0000313" key="2">
    <source>
        <dbReference type="Proteomes" id="UP000215902"/>
    </source>
</evidence>
<name>A0A267H4J4_9PLAT</name>
<gene>
    <name evidence="1" type="ORF">BOX15_Mlig032390g1</name>
</gene>
<sequence length="236" mass="26202">MVSIDSLVKGLDRDDLRYLSSYQTKPFRLFKSDCLAKLPPDIMPITKRSEVNRAKIRWSSMSIEQKLYYCQRADCFHSRTKLTIIRRCKFPGPLDLAAGSDATSTANKCQAITPRIKLLKSVTSTADNAALSAVNANNNNLVVSNSVASSCVPNYLNYYWSPTQVMYFGLPPPMLFDPRQQVPLLHPMLQQQQQQPTPAMMAAQSYYRGLTAGPTSAIGGHQMLPFFVGNSANQSG</sequence>